<dbReference type="Pfam" id="PF03343">
    <property type="entry name" value="SART-1"/>
    <property type="match status" value="1"/>
</dbReference>
<dbReference type="UniPathway" id="UPA00266"/>
<dbReference type="InterPro" id="IPR045347">
    <property type="entry name" value="HIND"/>
</dbReference>
<evidence type="ECO:0000256" key="12">
    <source>
        <dbReference type="SAM" id="MobiDB-lite"/>
    </source>
</evidence>
<feature type="region of interest" description="Disordered" evidence="12">
    <location>
        <begin position="956"/>
        <end position="1094"/>
    </location>
</feature>
<keyword evidence="9" id="KW-0508">mRNA splicing</keyword>
<feature type="compositionally biased region" description="Basic and acidic residues" evidence="12">
    <location>
        <begin position="628"/>
        <end position="641"/>
    </location>
</feature>
<comment type="cofactor">
    <cofactor evidence="11">
        <name>[2Fe-2S] cluster</name>
        <dbReference type="ChEBI" id="CHEBI:190135"/>
    </cofactor>
</comment>
<feature type="compositionally biased region" description="Basic and acidic residues" evidence="12">
    <location>
        <begin position="1075"/>
        <end position="1094"/>
    </location>
</feature>
<comment type="similarity">
    <text evidence="3">Belongs to the SNU66/SART1 family.</text>
</comment>
<reference evidence="14 15" key="1">
    <citation type="submission" date="2019-03" db="EMBL/GenBank/DDBJ databases">
        <title>Sequencing 25 genomes of Wallemia mellicola.</title>
        <authorList>
            <person name="Gostincar C."/>
        </authorList>
    </citation>
    <scope>NUCLEOTIDE SEQUENCE [LARGE SCALE GENOMIC DNA]</scope>
    <source>
        <strain evidence="14 15">EXF-757</strain>
    </source>
</reference>
<keyword evidence="7" id="KW-0479">Metal-binding</keyword>
<dbReference type="EMBL" id="SPRX01000076">
    <property type="protein sequence ID" value="TIC62179.1"/>
    <property type="molecule type" value="Genomic_DNA"/>
</dbReference>
<proteinExistence type="inferred from homology"/>
<organism evidence="14 15">
    <name type="scientific">Wallemia mellicola</name>
    <dbReference type="NCBI Taxonomy" id="1708541"/>
    <lineage>
        <taxon>Eukaryota</taxon>
        <taxon>Fungi</taxon>
        <taxon>Dikarya</taxon>
        <taxon>Basidiomycota</taxon>
        <taxon>Wallemiomycotina</taxon>
        <taxon>Wallemiomycetes</taxon>
        <taxon>Wallemiales</taxon>
        <taxon>Wallemiaceae</taxon>
        <taxon>Wallemia</taxon>
    </lineage>
</organism>
<comment type="similarity">
    <text evidence="4">Belongs to the NifU family.</text>
</comment>
<dbReference type="GO" id="GO:0005739">
    <property type="term" value="C:mitochondrion"/>
    <property type="evidence" value="ECO:0007669"/>
    <property type="project" value="UniProtKB-ARBA"/>
</dbReference>
<dbReference type="GO" id="GO:0045292">
    <property type="term" value="P:mRNA cis splicing, via spliceosome"/>
    <property type="evidence" value="ECO:0007669"/>
    <property type="project" value="TreeGrafter"/>
</dbReference>
<evidence type="ECO:0000256" key="3">
    <source>
        <dbReference type="ARBA" id="ARBA00006076"/>
    </source>
</evidence>
<dbReference type="Pfam" id="PF19252">
    <property type="entry name" value="HIND"/>
    <property type="match status" value="1"/>
</dbReference>
<feature type="compositionally biased region" description="Basic and acidic residues" evidence="12">
    <location>
        <begin position="983"/>
        <end position="992"/>
    </location>
</feature>
<feature type="region of interest" description="Disordered" evidence="12">
    <location>
        <begin position="347"/>
        <end position="386"/>
    </location>
</feature>
<keyword evidence="6" id="KW-0411">Iron-sulfur</keyword>
<dbReference type="CDD" id="cd06664">
    <property type="entry name" value="IscU_like"/>
    <property type="match status" value="1"/>
</dbReference>
<evidence type="ECO:0000313" key="14">
    <source>
        <dbReference type="EMBL" id="TIC62179.1"/>
    </source>
</evidence>
<dbReference type="GO" id="GO:0051537">
    <property type="term" value="F:2 iron, 2 sulfur cluster binding"/>
    <property type="evidence" value="ECO:0007669"/>
    <property type="project" value="UniProtKB-KW"/>
</dbReference>
<feature type="compositionally biased region" description="Acidic residues" evidence="12">
    <location>
        <begin position="741"/>
        <end position="752"/>
    </location>
</feature>
<accession>A0A4T0TAR0</accession>
<dbReference type="InterPro" id="IPR035426">
    <property type="entry name" value="Gemin2/Brr1"/>
</dbReference>
<evidence type="ECO:0000313" key="15">
    <source>
        <dbReference type="Proteomes" id="UP000310708"/>
    </source>
</evidence>
<feature type="region of interest" description="Disordered" evidence="12">
    <location>
        <begin position="839"/>
        <end position="876"/>
    </location>
</feature>
<keyword evidence="6" id="KW-0001">2Fe-2S</keyword>
<evidence type="ECO:0000259" key="13">
    <source>
        <dbReference type="Pfam" id="PF01592"/>
    </source>
</evidence>
<dbReference type="FunFam" id="3.90.1010.10:FF:000008">
    <property type="entry name" value="Iron-sulfur cluster assembly enzyme"/>
    <property type="match status" value="1"/>
</dbReference>
<feature type="compositionally biased region" description="Low complexity" evidence="12">
    <location>
        <begin position="1047"/>
        <end position="1063"/>
    </location>
</feature>
<keyword evidence="10" id="KW-0539">Nucleus</keyword>
<evidence type="ECO:0000256" key="4">
    <source>
        <dbReference type="ARBA" id="ARBA00006420"/>
    </source>
</evidence>
<evidence type="ECO:0000256" key="10">
    <source>
        <dbReference type="ARBA" id="ARBA00023242"/>
    </source>
</evidence>
<feature type="compositionally biased region" description="Basic residues" evidence="12">
    <location>
        <begin position="602"/>
        <end position="613"/>
    </location>
</feature>
<dbReference type="GO" id="GO:0000387">
    <property type="term" value="P:spliceosomal snRNP assembly"/>
    <property type="evidence" value="ECO:0007669"/>
    <property type="project" value="InterPro"/>
</dbReference>
<feature type="compositionally biased region" description="Basic and acidic residues" evidence="12">
    <location>
        <begin position="372"/>
        <end position="386"/>
    </location>
</feature>
<dbReference type="Gene3D" id="1.20.58.1070">
    <property type="match status" value="1"/>
</dbReference>
<dbReference type="Proteomes" id="UP000310708">
    <property type="component" value="Unassembled WGS sequence"/>
</dbReference>
<dbReference type="SUPFAM" id="SSF82649">
    <property type="entry name" value="SufE/NifU"/>
    <property type="match status" value="1"/>
</dbReference>
<feature type="compositionally biased region" description="Basic and acidic residues" evidence="12">
    <location>
        <begin position="839"/>
        <end position="874"/>
    </location>
</feature>
<dbReference type="AlphaFoldDB" id="A0A4T0TAR0"/>
<dbReference type="Pfam" id="PF01592">
    <property type="entry name" value="NifU_N"/>
    <property type="match status" value="1"/>
</dbReference>
<feature type="compositionally biased region" description="Polar residues" evidence="12">
    <location>
        <begin position="303"/>
        <end position="321"/>
    </location>
</feature>
<dbReference type="Gene3D" id="3.90.1010.10">
    <property type="match status" value="1"/>
</dbReference>
<comment type="subcellular location">
    <subcellularLocation>
        <location evidence="1">Nucleus</location>
    </subcellularLocation>
</comment>
<feature type="region of interest" description="Disordered" evidence="12">
    <location>
        <begin position="719"/>
        <end position="791"/>
    </location>
</feature>
<feature type="compositionally biased region" description="Polar residues" evidence="12">
    <location>
        <begin position="994"/>
        <end position="1008"/>
    </location>
</feature>
<dbReference type="GO" id="GO:0016226">
    <property type="term" value="P:iron-sulfur cluster assembly"/>
    <property type="evidence" value="ECO:0007669"/>
    <property type="project" value="InterPro"/>
</dbReference>
<dbReference type="NCBIfam" id="TIGR01999">
    <property type="entry name" value="iscU"/>
    <property type="match status" value="1"/>
</dbReference>
<evidence type="ECO:0000256" key="8">
    <source>
        <dbReference type="ARBA" id="ARBA00023004"/>
    </source>
</evidence>
<name>A0A4T0TAR0_9BASI</name>
<feature type="region of interest" description="Disordered" evidence="12">
    <location>
        <begin position="593"/>
        <end position="645"/>
    </location>
</feature>
<evidence type="ECO:0000256" key="7">
    <source>
        <dbReference type="ARBA" id="ARBA00022723"/>
    </source>
</evidence>
<protein>
    <recommendedName>
        <fullName evidence="13">NIF system FeS cluster assembly NifU N-terminal domain-containing protein</fullName>
    </recommendedName>
</protein>
<dbReference type="InterPro" id="IPR011339">
    <property type="entry name" value="ISCU"/>
</dbReference>
<dbReference type="GO" id="GO:0000481">
    <property type="term" value="P:maturation of 5S rRNA"/>
    <property type="evidence" value="ECO:0007669"/>
    <property type="project" value="TreeGrafter"/>
</dbReference>
<dbReference type="GO" id="GO:0005506">
    <property type="term" value="F:iron ion binding"/>
    <property type="evidence" value="ECO:0007669"/>
    <property type="project" value="InterPro"/>
</dbReference>
<evidence type="ECO:0000256" key="9">
    <source>
        <dbReference type="ARBA" id="ARBA00023187"/>
    </source>
</evidence>
<comment type="pathway">
    <text evidence="2">Cofactor biosynthesis; iron-sulfur cluster biosynthesis.</text>
</comment>
<evidence type="ECO:0000256" key="1">
    <source>
        <dbReference type="ARBA" id="ARBA00004123"/>
    </source>
</evidence>
<feature type="region of interest" description="Disordered" evidence="12">
    <location>
        <begin position="514"/>
        <end position="574"/>
    </location>
</feature>
<keyword evidence="8" id="KW-0408">Iron</keyword>
<gene>
    <name evidence="14" type="ORF">E3Q01_04090</name>
</gene>
<dbReference type="PANTHER" id="PTHR14152">
    <property type="entry name" value="SQUAMOUS CELL CARCINOMA ANTIGEN RECOGNISED BY CYTOTOXIC T LYMPHOCYTES"/>
    <property type="match status" value="1"/>
</dbReference>
<evidence type="ECO:0000256" key="5">
    <source>
        <dbReference type="ARBA" id="ARBA00022664"/>
    </source>
</evidence>
<feature type="compositionally biased region" description="Polar residues" evidence="12">
    <location>
        <begin position="1015"/>
        <end position="1033"/>
    </location>
</feature>
<sequence>MSYEDDNHLGAQVLPVANLPSDFSGDVEDGAQYLFTVRREASTIPNHKRVDNPYEVVCNTSTEKGKQRDTSDIQEPSREWRISFTANFKNLRKQLNSVNVPPLSELPEGYMPFPGKKDKGGWLNYINELNREPKLSIMKSLTMISALTLMTFLLENAKEDGILADRQTRWIIYLIASREEDYSGELNPRNVGSLNKNDKDVGTGIVGAPACGDVMKLQIMVDDSGLISDVKFKTFGCGSAIASSSFMTERVKGLTLDEAGAIKNTEIARELSLPPVKLHCSMLAEDAIRSAIRNYKSKAQERGTSFTGSIDVSQSVSTGETTAEPKPEVAESLSLEETNAMRIKIGLKPIQADGPPAEDKEKSAESNYATLKADEQKQRDDESQREKIAKARNKLELNKRLKGKTLADDTGEDDAKKWAKRIKKKQKEAADRIAKQQAELDTNYQQDYNESHLSGLKVAHDIEDFAEGKEHVLTLKDTGVLDDGDDELQNLDLAEDERGKERAELRKGVKAHQYTGLDDDEFTTDGDAKKPSLLSKYDDDLNGSSESGFRLGDAIAPTKPKVEEDNALTQGEEKVNKTMLSLDYLKNQEASDFLKEGDVGFKKPKTKKKKKSSRKIEIKEEEDQDMEVDVKPPPPRERANLEHSNFIDDDDLQIALAKQRREKLKKKSARQRKPEDIAAEIKNLEEFDKQDDKAKEGGLEFDDTSEFIRTVQLAPQQEAFESKVKSEPLSEIDLAPPTAEVGEDMDVVVEDVDGIRQQQEQDEETVERVKSESPSVPSEMAQPQPGKGLGGILASLKQQGQIETLTPEQREKERVQQNNTKFLAEQRMKEIIREEEKLRIRNDHTKTQAQRDFENRQRDAKSAQEDKEAFERNYKPSVDIKYFDETGRSQSTKEAWKYLNYKFHGKGQGTKGREKALRKVENERKQLAMTSGETPLNMMSSFQARQEATGSAHMVLSVGNRGAAPQADTLYDPDAGLSKGKKRAESADRGDYQRGSSTGVASVESSTGPAPPVRQGTSSFVPISGTASGTPTSETEKRTKSSFAPIGNGTTSSGGTQSNEQGGFKLGAKISFGKRKSDAQPDNNRDNKQIKLDD</sequence>
<keyword evidence="5" id="KW-0507">mRNA processing</keyword>
<dbReference type="GO" id="GO:0046540">
    <property type="term" value="C:U4/U6 x U5 tri-snRNP complex"/>
    <property type="evidence" value="ECO:0007669"/>
    <property type="project" value="InterPro"/>
</dbReference>
<feature type="region of interest" description="Disordered" evidence="12">
    <location>
        <begin position="303"/>
        <end position="334"/>
    </location>
</feature>
<dbReference type="PANTHER" id="PTHR14152:SF5">
    <property type="entry name" value="U4_U6.U5 TRI-SNRNP-ASSOCIATED PROTEIN 1"/>
    <property type="match status" value="1"/>
</dbReference>
<dbReference type="Pfam" id="PF04938">
    <property type="entry name" value="SIP1"/>
    <property type="match status" value="1"/>
</dbReference>
<dbReference type="InterPro" id="IPR005011">
    <property type="entry name" value="SNU66/SART1"/>
</dbReference>
<evidence type="ECO:0000256" key="6">
    <source>
        <dbReference type="ARBA" id="ARBA00022714"/>
    </source>
</evidence>
<feature type="domain" description="NIF system FeS cluster assembly NifU N-terminal" evidence="13">
    <location>
        <begin position="187"/>
        <end position="300"/>
    </location>
</feature>
<dbReference type="InterPro" id="IPR002871">
    <property type="entry name" value="NIF_FeS_clus_asmbl_NifU_N"/>
</dbReference>
<comment type="caution">
    <text evidence="14">The sequence shown here is derived from an EMBL/GenBank/DDBJ whole genome shotgun (WGS) entry which is preliminary data.</text>
</comment>
<evidence type="ECO:0000256" key="2">
    <source>
        <dbReference type="ARBA" id="ARBA00005151"/>
    </source>
</evidence>
<evidence type="ECO:0000256" key="11">
    <source>
        <dbReference type="ARBA" id="ARBA00034078"/>
    </source>
</evidence>